<name>A0A3L6P596_FUSOX</name>
<organism evidence="1">
    <name type="scientific">Fusarium oxysporum f. sp. cepae</name>
    <dbReference type="NCBI Taxonomy" id="396571"/>
    <lineage>
        <taxon>Eukaryota</taxon>
        <taxon>Fungi</taxon>
        <taxon>Dikarya</taxon>
        <taxon>Ascomycota</taxon>
        <taxon>Pezizomycotina</taxon>
        <taxon>Sordariomycetes</taxon>
        <taxon>Hypocreomycetidae</taxon>
        <taxon>Hypocreales</taxon>
        <taxon>Nectriaceae</taxon>
        <taxon>Fusarium</taxon>
        <taxon>Fusarium oxysporum species complex</taxon>
    </lineage>
</organism>
<sequence length="133" mass="15318">MALEGGPHMWLIFHLRLLPTEVLKNRATLGLIDSDTTFEQYTQTTTIQRSQPYLARSLDTRGCQLVHGRDEPMRCRLWSTIMSDERRLSTRSYDIPLHFPQYSFTGSVVNSPRLLGGGRKLLSFTKPHFDQHA</sequence>
<proteinExistence type="predicted"/>
<dbReference type="AlphaFoldDB" id="A0A3L6P596"/>
<comment type="caution">
    <text evidence="1">The sequence shown here is derived from an EMBL/GenBank/DDBJ whole genome shotgun (WGS) entry which is preliminary data.</text>
</comment>
<dbReference type="Proteomes" id="UP000270866">
    <property type="component" value="Chromosome 1"/>
</dbReference>
<gene>
    <name evidence="1" type="ORF">BFJ65_g430</name>
</gene>
<accession>A0A3L6P596</accession>
<protein>
    <submittedName>
        <fullName evidence="1">Uncharacterized protein</fullName>
    </submittedName>
</protein>
<evidence type="ECO:0000313" key="1">
    <source>
        <dbReference type="EMBL" id="RKK28486.1"/>
    </source>
</evidence>
<reference evidence="1" key="1">
    <citation type="journal article" date="2018" name="Sci. Rep.">
        <title>Characterisation of pathogen-specific regions and novel effector candidates in Fusarium oxysporum f. sp. cepae.</title>
        <authorList>
            <person name="Armitage A.D."/>
            <person name="Taylor A."/>
            <person name="Sobczyk M.K."/>
            <person name="Baxter L."/>
            <person name="Greenfield B.P."/>
            <person name="Bates H.J."/>
            <person name="Wilson F."/>
            <person name="Jackson A.C."/>
            <person name="Ott S."/>
            <person name="Harrison R.J."/>
            <person name="Clarkson J.P."/>
        </authorList>
    </citation>
    <scope>NUCLEOTIDE SEQUENCE [LARGE SCALE GENOMIC DNA]</scope>
    <source>
        <strain evidence="1">FoC_Fus2</strain>
    </source>
</reference>
<dbReference type="EMBL" id="MRCU01000001">
    <property type="protein sequence ID" value="RKK28486.1"/>
    <property type="molecule type" value="Genomic_DNA"/>
</dbReference>